<dbReference type="InterPro" id="IPR041715">
    <property type="entry name" value="HisRS-like_core"/>
</dbReference>
<evidence type="ECO:0000256" key="3">
    <source>
        <dbReference type="ARBA" id="ARBA00022490"/>
    </source>
</evidence>
<evidence type="ECO:0000259" key="11">
    <source>
        <dbReference type="PROSITE" id="PS50862"/>
    </source>
</evidence>
<dbReference type="SUPFAM" id="SSF55681">
    <property type="entry name" value="Class II aaRS and biotin synthetases"/>
    <property type="match status" value="1"/>
</dbReference>
<keyword evidence="3 10" id="KW-0963">Cytoplasm</keyword>
<evidence type="ECO:0000256" key="8">
    <source>
        <dbReference type="ARBA" id="ARBA00023146"/>
    </source>
</evidence>
<dbReference type="HAMAP" id="MF_00127">
    <property type="entry name" value="His_tRNA_synth"/>
    <property type="match status" value="1"/>
</dbReference>
<dbReference type="Pfam" id="PF13393">
    <property type="entry name" value="tRNA-synt_His"/>
    <property type="match status" value="1"/>
</dbReference>
<dbReference type="Pfam" id="PF03129">
    <property type="entry name" value="HGTP_anticodon"/>
    <property type="match status" value="1"/>
</dbReference>
<reference evidence="13" key="1">
    <citation type="journal article" date="2022" name="Microorganisms">
        <title>Beyond the ABCs#Discovery of Three New Plasmid Types in Rhodobacterales (RepQ, RepY, RepW).</title>
        <authorList>
            <person name="Freese H.M."/>
            <person name="Ringel V."/>
            <person name="Overmann J."/>
            <person name="Petersen J."/>
        </authorList>
    </citation>
    <scope>NUCLEOTIDE SEQUENCE [LARGE SCALE GENOMIC DNA]</scope>
    <source>
        <strain evidence="13">DSM 109990</strain>
    </source>
</reference>
<dbReference type="EMBL" id="CP085144">
    <property type="protein sequence ID" value="UOA15904.1"/>
    <property type="molecule type" value="Genomic_DNA"/>
</dbReference>
<dbReference type="InterPro" id="IPR045864">
    <property type="entry name" value="aa-tRNA-synth_II/BPL/LPL"/>
</dbReference>
<evidence type="ECO:0000256" key="1">
    <source>
        <dbReference type="ARBA" id="ARBA00008226"/>
    </source>
</evidence>
<comment type="subunit">
    <text evidence="2 10">Homodimer.</text>
</comment>
<organism evidence="12 13">
    <name type="scientific">Sulfitobacter dubius</name>
    <dbReference type="NCBI Taxonomy" id="218673"/>
    <lineage>
        <taxon>Bacteria</taxon>
        <taxon>Pseudomonadati</taxon>
        <taxon>Pseudomonadota</taxon>
        <taxon>Alphaproteobacteria</taxon>
        <taxon>Rhodobacterales</taxon>
        <taxon>Roseobacteraceae</taxon>
        <taxon>Sulfitobacter</taxon>
    </lineage>
</organism>
<evidence type="ECO:0000256" key="4">
    <source>
        <dbReference type="ARBA" id="ARBA00022598"/>
    </source>
</evidence>
<evidence type="ECO:0000313" key="13">
    <source>
        <dbReference type="Proteomes" id="UP000831019"/>
    </source>
</evidence>
<dbReference type="GO" id="GO:0004821">
    <property type="term" value="F:histidine-tRNA ligase activity"/>
    <property type="evidence" value="ECO:0007669"/>
    <property type="project" value="UniProtKB-EC"/>
</dbReference>
<comment type="similarity">
    <text evidence="1 10">Belongs to the class-II aminoacyl-tRNA synthetase family.</text>
</comment>
<keyword evidence="5 10" id="KW-0547">Nucleotide-binding</keyword>
<evidence type="ECO:0000256" key="6">
    <source>
        <dbReference type="ARBA" id="ARBA00022840"/>
    </source>
</evidence>
<evidence type="ECO:0000256" key="10">
    <source>
        <dbReference type="HAMAP-Rule" id="MF_00127"/>
    </source>
</evidence>
<accession>A0ABY3ZMJ3</accession>
<evidence type="ECO:0000256" key="5">
    <source>
        <dbReference type="ARBA" id="ARBA00022741"/>
    </source>
</evidence>
<dbReference type="CDD" id="cd00773">
    <property type="entry name" value="HisRS-like_core"/>
    <property type="match status" value="1"/>
</dbReference>
<dbReference type="InterPro" id="IPR004516">
    <property type="entry name" value="HisRS/HisZ"/>
</dbReference>
<protein>
    <recommendedName>
        <fullName evidence="10">Histidine--tRNA ligase</fullName>
        <ecNumber evidence="10">6.1.1.21</ecNumber>
    </recommendedName>
    <alternativeName>
        <fullName evidence="10">Histidyl-tRNA synthetase</fullName>
        <shortName evidence="10">HisRS</shortName>
    </alternativeName>
</protein>
<dbReference type="NCBIfam" id="TIGR00442">
    <property type="entry name" value="hisS"/>
    <property type="match status" value="1"/>
</dbReference>
<dbReference type="PROSITE" id="PS50862">
    <property type="entry name" value="AA_TRNA_LIGASE_II"/>
    <property type="match status" value="1"/>
</dbReference>
<keyword evidence="8 10" id="KW-0030">Aminoacyl-tRNA synthetase</keyword>
<dbReference type="PIRSF" id="PIRSF001549">
    <property type="entry name" value="His-tRNA_synth"/>
    <property type="match status" value="1"/>
</dbReference>
<dbReference type="InterPro" id="IPR006195">
    <property type="entry name" value="aa-tRNA-synth_II"/>
</dbReference>
<dbReference type="PANTHER" id="PTHR11476:SF7">
    <property type="entry name" value="HISTIDINE--TRNA LIGASE"/>
    <property type="match status" value="1"/>
</dbReference>
<dbReference type="InterPro" id="IPR033656">
    <property type="entry name" value="HisRS_anticodon"/>
</dbReference>
<evidence type="ECO:0000313" key="12">
    <source>
        <dbReference type="EMBL" id="UOA15904.1"/>
    </source>
</evidence>
<dbReference type="Proteomes" id="UP000831019">
    <property type="component" value="Chromosome"/>
</dbReference>
<dbReference type="RefSeq" id="WP_243261373.1">
    <property type="nucleotide sequence ID" value="NZ_CP085144.1"/>
</dbReference>
<name>A0ABY3ZMJ3_9RHOB</name>
<keyword evidence="7 10" id="KW-0648">Protein biosynthesis</keyword>
<keyword evidence="4 10" id="KW-0436">Ligase</keyword>
<dbReference type="Gene3D" id="3.30.930.10">
    <property type="entry name" value="Bira Bifunctional Protein, Domain 2"/>
    <property type="match status" value="1"/>
</dbReference>
<evidence type="ECO:0000256" key="9">
    <source>
        <dbReference type="ARBA" id="ARBA00047639"/>
    </source>
</evidence>
<comment type="catalytic activity">
    <reaction evidence="9 10">
        <text>tRNA(His) + L-histidine + ATP = L-histidyl-tRNA(His) + AMP + diphosphate + H(+)</text>
        <dbReference type="Rhea" id="RHEA:17313"/>
        <dbReference type="Rhea" id="RHEA-COMP:9665"/>
        <dbReference type="Rhea" id="RHEA-COMP:9689"/>
        <dbReference type="ChEBI" id="CHEBI:15378"/>
        <dbReference type="ChEBI" id="CHEBI:30616"/>
        <dbReference type="ChEBI" id="CHEBI:33019"/>
        <dbReference type="ChEBI" id="CHEBI:57595"/>
        <dbReference type="ChEBI" id="CHEBI:78442"/>
        <dbReference type="ChEBI" id="CHEBI:78527"/>
        <dbReference type="ChEBI" id="CHEBI:456215"/>
        <dbReference type="EC" id="6.1.1.21"/>
    </reaction>
</comment>
<gene>
    <name evidence="10 12" type="primary">hisS</name>
    <name evidence="12" type="ORF">DSM109990_02750</name>
</gene>
<comment type="subcellular location">
    <subcellularLocation>
        <location evidence="10">Cytoplasm</location>
    </subcellularLocation>
</comment>
<evidence type="ECO:0000256" key="2">
    <source>
        <dbReference type="ARBA" id="ARBA00011738"/>
    </source>
</evidence>
<dbReference type="PANTHER" id="PTHR11476">
    <property type="entry name" value="HISTIDYL-TRNA SYNTHETASE"/>
    <property type="match status" value="1"/>
</dbReference>
<dbReference type="SUPFAM" id="SSF52954">
    <property type="entry name" value="Class II aaRS ABD-related"/>
    <property type="match status" value="1"/>
</dbReference>
<dbReference type="InterPro" id="IPR015807">
    <property type="entry name" value="His-tRNA-ligase"/>
</dbReference>
<dbReference type="Gene3D" id="3.40.50.800">
    <property type="entry name" value="Anticodon-binding domain"/>
    <property type="match status" value="1"/>
</dbReference>
<proteinExistence type="inferred from homology"/>
<feature type="domain" description="Aminoacyl-transfer RNA synthetases class-II family profile" evidence="11">
    <location>
        <begin position="48"/>
        <end position="386"/>
    </location>
</feature>
<keyword evidence="6 10" id="KW-0067">ATP-binding</keyword>
<sequence>MAKPKKTPRPKAQTPKGFRDYFGTEVTHRAEMLGKIAAVYHRYGFDALESSGVETVEALGKFLPDVDRPNEGVFAWQEDSEGDKPGDWLALRYDLTAPLARVYAQHRNDLPMPYRRYAMGPVWRNEKPGPGRFRQFYQCDADTVGAPSVAADAEICAMLADCLEEVGIARGDYVVRVNNRKVLNGVLEVAGLAGDDKDIERGIVLRAIDKLDRLGPEGVRALLGEGRKDDSGDFTKGAGLADGQADVVMGFMQAKRDSGAETVARLRELVAGSDVGVQGVDELELISDLLAAGGYGPDRVEIDPSVVRGLGYYTGPVFEAELTFEIKDEKGRARNFGSVAGGGRYDDLVKRFTGQEVPATGVSIGVDRLLAALAAKGRLEAEATGPVVVTVMDRDRMADYQAMVAELRQAGIRAEVYLGNPKNFGNQMKYADKRQSPVVVIEGGDEQARGVVQIKDMVLGAQLAQEASHDEWKERPNQYEVPRADLIKAVRDILDRAS</sequence>
<dbReference type="InterPro" id="IPR004154">
    <property type="entry name" value="Anticodon-bd"/>
</dbReference>
<dbReference type="CDD" id="cd00859">
    <property type="entry name" value="HisRS_anticodon"/>
    <property type="match status" value="1"/>
</dbReference>
<dbReference type="EC" id="6.1.1.21" evidence="10"/>
<evidence type="ECO:0000256" key="7">
    <source>
        <dbReference type="ARBA" id="ARBA00022917"/>
    </source>
</evidence>
<keyword evidence="13" id="KW-1185">Reference proteome</keyword>
<dbReference type="InterPro" id="IPR036621">
    <property type="entry name" value="Anticodon-bd_dom_sf"/>
</dbReference>